<feature type="signal peptide" evidence="1">
    <location>
        <begin position="1"/>
        <end position="24"/>
    </location>
</feature>
<reference evidence="2" key="1">
    <citation type="thesis" date="2021" institute="BYU ScholarsArchive" country="Provo, UT, USA">
        <title>Applications of and Algorithms for Genome Assembly and Genomic Analyses with an Emphasis on Marine Teleosts.</title>
        <authorList>
            <person name="Pickett B.D."/>
        </authorList>
    </citation>
    <scope>NUCLEOTIDE SEQUENCE</scope>
    <source>
        <strain evidence="2">HI-2016</strain>
    </source>
</reference>
<comment type="caution">
    <text evidence="2">The sequence shown here is derived from an EMBL/GenBank/DDBJ whole genome shotgun (WGS) entry which is preliminary data.</text>
</comment>
<organism evidence="2 3">
    <name type="scientific">Albula glossodonta</name>
    <name type="common">roundjaw bonefish</name>
    <dbReference type="NCBI Taxonomy" id="121402"/>
    <lineage>
        <taxon>Eukaryota</taxon>
        <taxon>Metazoa</taxon>
        <taxon>Chordata</taxon>
        <taxon>Craniata</taxon>
        <taxon>Vertebrata</taxon>
        <taxon>Euteleostomi</taxon>
        <taxon>Actinopterygii</taxon>
        <taxon>Neopterygii</taxon>
        <taxon>Teleostei</taxon>
        <taxon>Albuliformes</taxon>
        <taxon>Albulidae</taxon>
        <taxon>Albula</taxon>
    </lineage>
</organism>
<proteinExistence type="predicted"/>
<dbReference type="OrthoDB" id="5987191at2759"/>
<dbReference type="Proteomes" id="UP000824540">
    <property type="component" value="Unassembled WGS sequence"/>
</dbReference>
<sequence>MDAFRVSAFYLIFVFLWDLPCFQSAAILSPSVSKRNKGTGIVYDGQKTPKFLKEIFASSSQSYHQDELKGAVVPHDYMLSIYKTYSAAEKLGLNASLFRSSKSANTITSFVDRGKAAEQPSRNL</sequence>
<evidence type="ECO:0000256" key="1">
    <source>
        <dbReference type="SAM" id="SignalP"/>
    </source>
</evidence>
<protein>
    <submittedName>
        <fullName evidence="2">Uncharacterized protein</fullName>
    </submittedName>
</protein>
<feature type="chain" id="PRO_5035883702" evidence="1">
    <location>
        <begin position="25"/>
        <end position="124"/>
    </location>
</feature>
<dbReference type="AlphaFoldDB" id="A0A8T2NZG3"/>
<evidence type="ECO:0000313" key="2">
    <source>
        <dbReference type="EMBL" id="KAG9342798.1"/>
    </source>
</evidence>
<dbReference type="EMBL" id="JAFBMS010000026">
    <property type="protein sequence ID" value="KAG9342798.1"/>
    <property type="molecule type" value="Genomic_DNA"/>
</dbReference>
<accession>A0A8T2NZG3</accession>
<keyword evidence="3" id="KW-1185">Reference proteome</keyword>
<evidence type="ECO:0000313" key="3">
    <source>
        <dbReference type="Proteomes" id="UP000824540"/>
    </source>
</evidence>
<keyword evidence="1" id="KW-0732">Signal</keyword>
<name>A0A8T2NZG3_9TELE</name>
<gene>
    <name evidence="2" type="ORF">JZ751_015667</name>
</gene>